<keyword evidence="3" id="KW-0966">Cell projection</keyword>
<feature type="compositionally biased region" description="Polar residues" evidence="1">
    <location>
        <begin position="1"/>
        <end position="15"/>
    </location>
</feature>
<evidence type="ECO:0000256" key="1">
    <source>
        <dbReference type="SAM" id="MobiDB-lite"/>
    </source>
</evidence>
<dbReference type="Gene3D" id="3.30.750.140">
    <property type="match status" value="1"/>
</dbReference>
<name>A0A370K503_9GAMM</name>
<keyword evidence="3" id="KW-0969">Cilium</keyword>
<dbReference type="PANTHER" id="PTHR37533:SF2">
    <property type="entry name" value="FLAGELLAR HOOK-LENGTH CONTROL PROTEIN"/>
    <property type="match status" value="1"/>
</dbReference>
<dbReference type="Pfam" id="PF02120">
    <property type="entry name" value="Flg_hook"/>
    <property type="match status" value="1"/>
</dbReference>
<dbReference type="InterPro" id="IPR038610">
    <property type="entry name" value="FliK-like_C_sf"/>
</dbReference>
<keyword evidence="4" id="KW-1185">Reference proteome</keyword>
<evidence type="ECO:0000313" key="3">
    <source>
        <dbReference type="EMBL" id="RDI97735.1"/>
    </source>
</evidence>
<protein>
    <submittedName>
        <fullName evidence="3">Flagellar hook-length control protein FliK</fullName>
    </submittedName>
</protein>
<sequence length="329" mass="32440">MTPTQSATTGVNTHASHGAAAHEKDEDQTSSSMPSGAAAAMLALLGQSIPANATPTPSASSTANANNTALAATSLQAAMPASTLPGVLQATGQSQSDADDLVDTAKSLDALADKALADSGADEDDTATPVASGDSAGATKVLAALTASASSSKGSSDHSDPLEALRAMTAAPLQQAPAQTLVTPAAHSLTMQASAGTPAFAQELGQQVAWLGGQDVKQARIRLHPEDLGELDVKVSVQHGSVDVSFVAQHPQAVHAVQQTLGQLDSMLAHHGLTLGQAQVGQGGRGGEQGQGTNASGAAGADTGNGEGSELAAIAAPVVKAVGLLDMFA</sequence>
<dbReference type="InterPro" id="IPR052563">
    <property type="entry name" value="FliK"/>
</dbReference>
<proteinExistence type="predicted"/>
<dbReference type="InterPro" id="IPR021136">
    <property type="entry name" value="Flagellar_hook_control-like_C"/>
</dbReference>
<reference evidence="3 4" key="1">
    <citation type="submission" date="2018-07" db="EMBL/GenBank/DDBJ databases">
        <title>Dyella solisilvae sp. nov., isolated from the pine and broad-leaved mixed forest soil.</title>
        <authorList>
            <person name="Gao Z."/>
            <person name="Qiu L."/>
        </authorList>
    </citation>
    <scope>NUCLEOTIDE SEQUENCE [LARGE SCALE GENOMIC DNA]</scope>
    <source>
        <strain evidence="3 4">DHG54</strain>
    </source>
</reference>
<gene>
    <name evidence="3" type="ORF">DVT68_15770</name>
</gene>
<dbReference type="EMBL" id="QQSY01000004">
    <property type="protein sequence ID" value="RDI97735.1"/>
    <property type="molecule type" value="Genomic_DNA"/>
</dbReference>
<evidence type="ECO:0000313" key="4">
    <source>
        <dbReference type="Proteomes" id="UP000254711"/>
    </source>
</evidence>
<feature type="region of interest" description="Disordered" evidence="1">
    <location>
        <begin position="1"/>
        <end position="38"/>
    </location>
</feature>
<feature type="region of interest" description="Disordered" evidence="1">
    <location>
        <begin position="278"/>
        <end position="306"/>
    </location>
</feature>
<dbReference type="CDD" id="cd17470">
    <property type="entry name" value="T3SS_Flik_C"/>
    <property type="match status" value="1"/>
</dbReference>
<dbReference type="Proteomes" id="UP000254711">
    <property type="component" value="Unassembled WGS sequence"/>
</dbReference>
<dbReference type="AlphaFoldDB" id="A0A370K503"/>
<feature type="domain" description="Flagellar hook-length control protein-like C-terminal" evidence="2">
    <location>
        <begin position="206"/>
        <end position="287"/>
    </location>
</feature>
<comment type="caution">
    <text evidence="3">The sequence shown here is derived from an EMBL/GenBank/DDBJ whole genome shotgun (WGS) entry which is preliminary data.</text>
</comment>
<keyword evidence="3" id="KW-0282">Flagellum</keyword>
<feature type="compositionally biased region" description="Gly residues" evidence="1">
    <location>
        <begin position="281"/>
        <end position="290"/>
    </location>
</feature>
<organism evidence="3 4">
    <name type="scientific">Dyella solisilvae</name>
    <dbReference type="NCBI Taxonomy" id="1920168"/>
    <lineage>
        <taxon>Bacteria</taxon>
        <taxon>Pseudomonadati</taxon>
        <taxon>Pseudomonadota</taxon>
        <taxon>Gammaproteobacteria</taxon>
        <taxon>Lysobacterales</taxon>
        <taxon>Rhodanobacteraceae</taxon>
        <taxon>Dyella</taxon>
    </lineage>
</organism>
<dbReference type="PANTHER" id="PTHR37533">
    <property type="entry name" value="FLAGELLAR HOOK-LENGTH CONTROL PROTEIN"/>
    <property type="match status" value="1"/>
</dbReference>
<evidence type="ECO:0000259" key="2">
    <source>
        <dbReference type="Pfam" id="PF02120"/>
    </source>
</evidence>
<accession>A0A370K503</accession>